<evidence type="ECO:0000259" key="1">
    <source>
        <dbReference type="PROSITE" id="PS51372"/>
    </source>
</evidence>
<accession>A0A554A4E1</accession>
<evidence type="ECO:0000313" key="3">
    <source>
        <dbReference type="Proteomes" id="UP000318521"/>
    </source>
</evidence>
<proteinExistence type="predicted"/>
<comment type="caution">
    <text evidence="2">The sequence shown here is derived from an EMBL/GenBank/DDBJ whole genome shotgun (WGS) entry which is preliminary data.</text>
</comment>
<protein>
    <submittedName>
        <fullName evidence="2">PRD domain-containing protein</fullName>
    </submittedName>
</protein>
<dbReference type="GO" id="GO:0006355">
    <property type="term" value="P:regulation of DNA-templated transcription"/>
    <property type="evidence" value="ECO:0007669"/>
    <property type="project" value="InterPro"/>
</dbReference>
<dbReference type="Gene3D" id="1.10.1790.10">
    <property type="entry name" value="PRD domain"/>
    <property type="match status" value="1"/>
</dbReference>
<organism evidence="2 3">
    <name type="scientific">Alkalicoccobacillus porphyridii</name>
    <dbReference type="NCBI Taxonomy" id="2597270"/>
    <lineage>
        <taxon>Bacteria</taxon>
        <taxon>Bacillati</taxon>
        <taxon>Bacillota</taxon>
        <taxon>Bacilli</taxon>
        <taxon>Bacillales</taxon>
        <taxon>Bacillaceae</taxon>
        <taxon>Alkalicoccobacillus</taxon>
    </lineage>
</organism>
<keyword evidence="3" id="KW-1185">Reference proteome</keyword>
<feature type="domain" description="PRD" evidence="1">
    <location>
        <begin position="7"/>
        <end position="112"/>
    </location>
</feature>
<reference evidence="2 3" key="1">
    <citation type="submission" date="2019-07" db="EMBL/GenBank/DDBJ databases">
        <authorList>
            <person name="Park Y.J."/>
            <person name="Jeong S.E."/>
            <person name="Jung H.S."/>
        </authorList>
    </citation>
    <scope>NUCLEOTIDE SEQUENCE [LARGE SCALE GENOMIC DNA]</scope>
    <source>
        <strain evidence="3">P16(2019)</strain>
    </source>
</reference>
<dbReference type="EMBL" id="VLXZ01000001">
    <property type="protein sequence ID" value="TSB48557.1"/>
    <property type="molecule type" value="Genomic_DNA"/>
</dbReference>
<dbReference type="Proteomes" id="UP000318521">
    <property type="component" value="Unassembled WGS sequence"/>
</dbReference>
<dbReference type="Pfam" id="PF00874">
    <property type="entry name" value="PRD"/>
    <property type="match status" value="1"/>
</dbReference>
<dbReference type="InterPro" id="IPR011608">
    <property type="entry name" value="PRD"/>
</dbReference>
<dbReference type="RefSeq" id="WP_143846901.1">
    <property type="nucleotide sequence ID" value="NZ_VLXZ01000001.1"/>
</dbReference>
<dbReference type="OrthoDB" id="3192572at2"/>
<dbReference type="InterPro" id="IPR036634">
    <property type="entry name" value="PRD_sf"/>
</dbReference>
<gene>
    <name evidence="2" type="ORF">FN960_03105</name>
</gene>
<dbReference type="AlphaFoldDB" id="A0A554A4E1"/>
<sequence>MILHTRLKLLHSTGTVTDQANLVCEKTIEKFIEKENEERYIMLITHLAMAITRIEREEELASPPEVIMKEVRESPHLPLAQENVEWVENQLGVRLPNEERDFLIMHFVSVLN</sequence>
<dbReference type="SUPFAM" id="SSF63520">
    <property type="entry name" value="PTS-regulatory domain, PRD"/>
    <property type="match status" value="1"/>
</dbReference>
<evidence type="ECO:0000313" key="2">
    <source>
        <dbReference type="EMBL" id="TSB48557.1"/>
    </source>
</evidence>
<name>A0A554A4E1_9BACI</name>
<dbReference type="PROSITE" id="PS51372">
    <property type="entry name" value="PRD_2"/>
    <property type="match status" value="1"/>
</dbReference>